<comment type="caution">
    <text evidence="1">The sequence shown here is derived from an EMBL/GenBank/DDBJ whole genome shotgun (WGS) entry which is preliminary data.</text>
</comment>
<organism evidence="1">
    <name type="scientific">marine sediment metagenome</name>
    <dbReference type="NCBI Taxonomy" id="412755"/>
    <lineage>
        <taxon>unclassified sequences</taxon>
        <taxon>metagenomes</taxon>
        <taxon>ecological metagenomes</taxon>
    </lineage>
</organism>
<dbReference type="AlphaFoldDB" id="A0A0F8YGK8"/>
<proteinExistence type="predicted"/>
<dbReference type="EMBL" id="LAZR01053534">
    <property type="protein sequence ID" value="KKK80537.1"/>
    <property type="molecule type" value="Genomic_DNA"/>
</dbReference>
<gene>
    <name evidence="1" type="ORF">LCGC14_2822470</name>
</gene>
<evidence type="ECO:0000313" key="1">
    <source>
        <dbReference type="EMBL" id="KKK80537.1"/>
    </source>
</evidence>
<sequence>AEVLVGEEGKEKRIGTARVKKFLKVIGRNI</sequence>
<accession>A0A0F8YGK8</accession>
<feature type="non-terminal residue" evidence="1">
    <location>
        <position position="1"/>
    </location>
</feature>
<protein>
    <submittedName>
        <fullName evidence="1">Uncharacterized protein</fullName>
    </submittedName>
</protein>
<reference evidence="1" key="1">
    <citation type="journal article" date="2015" name="Nature">
        <title>Complex archaea that bridge the gap between prokaryotes and eukaryotes.</title>
        <authorList>
            <person name="Spang A."/>
            <person name="Saw J.H."/>
            <person name="Jorgensen S.L."/>
            <person name="Zaremba-Niedzwiedzka K."/>
            <person name="Martijn J."/>
            <person name="Lind A.E."/>
            <person name="van Eijk R."/>
            <person name="Schleper C."/>
            <person name="Guy L."/>
            <person name="Ettema T.J."/>
        </authorList>
    </citation>
    <scope>NUCLEOTIDE SEQUENCE</scope>
</reference>
<name>A0A0F8YGK8_9ZZZZ</name>